<dbReference type="FunFam" id="3.40.50.1010:FF:000016">
    <property type="entry name" value="Flap endonuclease 1"/>
    <property type="match status" value="1"/>
</dbReference>
<dbReference type="HAMAP" id="MF_00614">
    <property type="entry name" value="Fen"/>
    <property type="match status" value="1"/>
</dbReference>
<evidence type="ECO:0000256" key="12">
    <source>
        <dbReference type="HAMAP-Rule" id="MF_00614"/>
    </source>
</evidence>
<keyword evidence="13" id="KW-0175">Coiled coil</keyword>
<dbReference type="InterPro" id="IPR023426">
    <property type="entry name" value="Flap_endonuc"/>
</dbReference>
<proteinExistence type="inferred from homology"/>
<evidence type="ECO:0000256" key="5">
    <source>
        <dbReference type="ARBA" id="ARBA00022763"/>
    </source>
</evidence>
<keyword evidence="1 12" id="KW-0235">DNA replication</keyword>
<dbReference type="InterPro" id="IPR006085">
    <property type="entry name" value="XPG_DNA_repair_N"/>
</dbReference>
<dbReference type="InterPro" id="IPR019973">
    <property type="entry name" value="Flap_endonuc_arc"/>
</dbReference>
<dbReference type="GO" id="GO:0008409">
    <property type="term" value="F:5'-3' exonuclease activity"/>
    <property type="evidence" value="ECO:0007669"/>
    <property type="project" value="UniProtKB-UniRule"/>
</dbReference>
<dbReference type="SMART" id="SM00485">
    <property type="entry name" value="XPGN"/>
    <property type="match status" value="1"/>
</dbReference>
<dbReference type="InterPro" id="IPR008918">
    <property type="entry name" value="HhH2"/>
</dbReference>
<dbReference type="SMART" id="SM00279">
    <property type="entry name" value="HhH2"/>
    <property type="match status" value="1"/>
</dbReference>
<evidence type="ECO:0000256" key="1">
    <source>
        <dbReference type="ARBA" id="ARBA00022705"/>
    </source>
</evidence>
<evidence type="ECO:0000313" key="18">
    <source>
        <dbReference type="Proteomes" id="UP000273278"/>
    </source>
</evidence>
<feature type="domain" description="5'-3' exonuclease" evidence="14">
    <location>
        <begin position="22"/>
        <end position="328"/>
    </location>
</feature>
<dbReference type="Pfam" id="PF00752">
    <property type="entry name" value="XPG_N"/>
    <property type="match status" value="1"/>
</dbReference>
<dbReference type="InterPro" id="IPR006086">
    <property type="entry name" value="XPG-I_dom"/>
</dbReference>
<evidence type="ECO:0000259" key="16">
    <source>
        <dbReference type="SMART" id="SM00485"/>
    </source>
</evidence>
<reference evidence="17 18" key="1">
    <citation type="submission" date="2016-10" db="EMBL/GenBank/DDBJ databases">
        <title>Complete genome of the TMA-utilizing, human hosted archaeon Methanomethylophilus alvus Gen. nov, sp. nov., strain Mx-05, derived from a pure culture.</title>
        <authorList>
            <person name="Brugere J.-F."/>
            <person name="Ben Hania W."/>
            <person name="Chaudhary P.P."/>
            <person name="Gaci N."/>
            <person name="Borrel G."/>
            <person name="Cao Van Tuat L."/>
            <person name="Fardeau M.-L."/>
            <person name="Harris H.M.B."/>
            <person name="O'Toole P.W."/>
            <person name="Ollivier B."/>
        </authorList>
    </citation>
    <scope>NUCLEOTIDE SEQUENCE [LARGE SCALE GENOMIC DNA]</scope>
    <source>
        <strain evidence="17 18">Mx-05</strain>
    </source>
</reference>
<evidence type="ECO:0000259" key="15">
    <source>
        <dbReference type="SMART" id="SM00484"/>
    </source>
</evidence>
<dbReference type="GO" id="GO:0003677">
    <property type="term" value="F:DNA binding"/>
    <property type="evidence" value="ECO:0007669"/>
    <property type="project" value="UniProtKB-UniRule"/>
</dbReference>
<dbReference type="InterPro" id="IPR019974">
    <property type="entry name" value="XPG_CS"/>
</dbReference>
<dbReference type="SUPFAM" id="SSF88723">
    <property type="entry name" value="PIN domain-like"/>
    <property type="match status" value="1"/>
</dbReference>
<dbReference type="SMART" id="SM00484">
    <property type="entry name" value="XPGI"/>
    <property type="match status" value="1"/>
</dbReference>
<dbReference type="EMBL" id="CP017686">
    <property type="protein sequence ID" value="AYQ54637.1"/>
    <property type="molecule type" value="Genomic_DNA"/>
</dbReference>
<feature type="binding site" evidence="12">
    <location>
        <position position="154"/>
    </location>
    <ligand>
        <name>Mg(2+)</name>
        <dbReference type="ChEBI" id="CHEBI:18420"/>
        <label>1</label>
    </ligand>
</feature>
<keyword evidence="9 12" id="KW-0234">DNA repair</keyword>
<feature type="coiled-coil region" evidence="13">
    <location>
        <begin position="312"/>
        <end position="339"/>
    </location>
</feature>
<gene>
    <name evidence="12" type="primary">fen</name>
    <name evidence="17" type="ORF">BKD89_02295</name>
</gene>
<dbReference type="SUPFAM" id="SSF47807">
    <property type="entry name" value="5' to 3' exonuclease, C-terminal subdomain"/>
    <property type="match status" value="1"/>
</dbReference>
<evidence type="ECO:0000256" key="13">
    <source>
        <dbReference type="SAM" id="Coils"/>
    </source>
</evidence>
<dbReference type="NCBIfam" id="TIGR03674">
    <property type="entry name" value="fen_arch"/>
    <property type="match status" value="1"/>
</dbReference>
<dbReference type="EC" id="3.1.-.-" evidence="12"/>
<feature type="binding site" evidence="12">
    <location>
        <position position="236"/>
    </location>
    <ligand>
        <name>Mg(2+)</name>
        <dbReference type="ChEBI" id="CHEBI:18420"/>
        <label>2</label>
    </ligand>
</feature>
<evidence type="ECO:0000256" key="9">
    <source>
        <dbReference type="ARBA" id="ARBA00023204"/>
    </source>
</evidence>
<dbReference type="CDD" id="cd09867">
    <property type="entry name" value="PIN_FEN1"/>
    <property type="match status" value="1"/>
</dbReference>
<keyword evidence="4 12" id="KW-0255">Endonuclease</keyword>
<keyword evidence="6 12" id="KW-0378">Hydrolase</keyword>
<dbReference type="InterPro" id="IPR002421">
    <property type="entry name" value="5-3_exonuclease"/>
</dbReference>
<dbReference type="PROSITE" id="PS00841">
    <property type="entry name" value="XPG_1"/>
    <property type="match status" value="1"/>
</dbReference>
<name>A0A3G3IFM6_9ARCH</name>
<dbReference type="GeneID" id="41321261"/>
<evidence type="ECO:0000256" key="8">
    <source>
        <dbReference type="ARBA" id="ARBA00022842"/>
    </source>
</evidence>
<evidence type="ECO:0000256" key="6">
    <source>
        <dbReference type="ARBA" id="ARBA00022801"/>
    </source>
</evidence>
<feature type="binding site" evidence="12">
    <location>
        <position position="173"/>
    </location>
    <ligand>
        <name>Mg(2+)</name>
        <dbReference type="ChEBI" id="CHEBI:18420"/>
        <label>2</label>
    </ligand>
</feature>
<dbReference type="InterPro" id="IPR029060">
    <property type="entry name" value="PIN-like_dom_sf"/>
</dbReference>
<dbReference type="GO" id="GO:0000287">
    <property type="term" value="F:magnesium ion binding"/>
    <property type="evidence" value="ECO:0007669"/>
    <property type="project" value="UniProtKB-UniRule"/>
</dbReference>
<accession>A0A3G3IFM6</accession>
<dbReference type="RefSeq" id="WP_015504355.1">
    <property type="nucleotide sequence ID" value="NZ_CP017686.1"/>
</dbReference>
<dbReference type="OMA" id="MGIPWVQ"/>
<comment type="subunit">
    <text evidence="11 12">Interacts with PCNA. PCNA stimulates the nuclease activity without altering cleavage specificity.</text>
</comment>
<sequence>MGVNLSDLTEPKSMEMEDLRGKKVAIDTYNIVYQFMSAIRQPDGYPLCDSKGRTTSHLTGLLHRTASLIEAGIEPVFVFDGKPHPLKQATLDGRKERREKAEQEWKDAVERGDMKTAHTKAQQTSRMTDEVKESAKELIRYMGLPIVDAPSDGEQEAAYICRRNDVWATASQDFDSLLFGTPVLLRNLTMTGRRKIPGKDIYREIKTEVIDSEEFLRNLGISREQLVDMCILMGTDFNTGIKGIGPKKALKLVRDNGDLESVLRKIGEDIPDYQEIRGIFLDYEGSDDYSVEHGPLDRQAVVDMLTSYDFSADRVNSALDRIESARKEEERKRKQKALDAWF</sequence>
<dbReference type="Gene3D" id="1.10.150.20">
    <property type="entry name" value="5' to 3' exonuclease, C-terminal subdomain"/>
    <property type="match status" value="1"/>
</dbReference>
<comment type="function">
    <text evidence="10">Structure-specific nuclease with 5'-flap endonuclease and 5'-3' exonuclease activities involved in DNA replication and repair. During DNA replication, cleaves the 5'-overhanging flap structure that is generated by displacement synthesis when DNA polymerase encounters the 5'-end of a downstream Okazaki fragment. Binds the unpaired 3'-DNA end and kinks the DNA to facilitate 5' cleavage specificity. Cleaves one nucleotide into the double-stranded DNA from the junction in flap DNA, leaving a nick for ligation. Also involved in the base excision repair (BER) pathway. Acts as a genome stabilization factor that prevents flaps from equilibrating into structures that lead to duplications and deletions. Also possesses 5'-3' exonuclease activity on nicked or gapped double-stranded DNA.</text>
</comment>
<keyword evidence="2 12" id="KW-0540">Nuclease</keyword>
<dbReference type="Proteomes" id="UP000273278">
    <property type="component" value="Chromosome"/>
</dbReference>
<feature type="region of interest" description="N-domain" evidence="12">
    <location>
        <begin position="1"/>
        <end position="98"/>
    </location>
</feature>
<keyword evidence="3 12" id="KW-0479">Metal-binding</keyword>
<dbReference type="PANTHER" id="PTHR11081">
    <property type="entry name" value="FLAP ENDONUCLEASE FAMILY MEMBER"/>
    <property type="match status" value="1"/>
</dbReference>
<dbReference type="Gene3D" id="3.40.50.1010">
    <property type="entry name" value="5'-nuclease"/>
    <property type="match status" value="1"/>
</dbReference>
<keyword evidence="7 12" id="KW-0269">Exonuclease</keyword>
<evidence type="ECO:0000256" key="7">
    <source>
        <dbReference type="ARBA" id="ARBA00022839"/>
    </source>
</evidence>
<evidence type="ECO:0000256" key="11">
    <source>
        <dbReference type="ARBA" id="ARBA00065981"/>
    </source>
</evidence>
<comment type="similarity">
    <text evidence="12">Belongs to the XPG/RAD2 endonuclease family. FEN1 subfamily.</text>
</comment>
<evidence type="ECO:0000256" key="4">
    <source>
        <dbReference type="ARBA" id="ARBA00022759"/>
    </source>
</evidence>
<dbReference type="CDD" id="cd09903">
    <property type="entry name" value="H3TH_FEN1-Arc"/>
    <property type="match status" value="1"/>
</dbReference>
<feature type="region of interest" description="Interaction with PCNA" evidence="12">
    <location>
        <begin position="334"/>
        <end position="342"/>
    </location>
</feature>
<feature type="domain" description="XPG-I" evidence="15">
    <location>
        <begin position="140"/>
        <end position="221"/>
    </location>
</feature>
<keyword evidence="5 12" id="KW-0227">DNA damage</keyword>
<evidence type="ECO:0000256" key="10">
    <source>
        <dbReference type="ARBA" id="ARBA00024702"/>
    </source>
</evidence>
<dbReference type="PRINTS" id="PR00853">
    <property type="entry name" value="XPGRADSUPER"/>
</dbReference>
<feature type="binding site" evidence="12">
    <location>
        <position position="27"/>
    </location>
    <ligand>
        <name>Mg(2+)</name>
        <dbReference type="ChEBI" id="CHEBI:18420"/>
        <label>1</label>
    </ligand>
</feature>
<feature type="domain" description="XPG N-terminal" evidence="16">
    <location>
        <begin position="1"/>
        <end position="101"/>
    </location>
</feature>
<evidence type="ECO:0000313" key="17">
    <source>
        <dbReference type="EMBL" id="AYQ54637.1"/>
    </source>
</evidence>
<dbReference type="GO" id="GO:0017108">
    <property type="term" value="F:5'-flap endonuclease activity"/>
    <property type="evidence" value="ECO:0007669"/>
    <property type="project" value="UniProtKB-UniRule"/>
</dbReference>
<dbReference type="GO" id="GO:0006281">
    <property type="term" value="P:DNA repair"/>
    <property type="evidence" value="ECO:0007669"/>
    <property type="project" value="UniProtKB-UniRule"/>
</dbReference>
<dbReference type="GO" id="GO:0043137">
    <property type="term" value="P:DNA replication, removal of RNA primer"/>
    <property type="evidence" value="ECO:0007669"/>
    <property type="project" value="UniProtKB-UniRule"/>
</dbReference>
<keyword evidence="8 12" id="KW-0460">Magnesium</keyword>
<dbReference type="InterPro" id="IPR036279">
    <property type="entry name" value="5-3_exonuclease_C_sf"/>
</dbReference>
<dbReference type="InterPro" id="IPR006084">
    <property type="entry name" value="XPG/Rad2"/>
</dbReference>
<organism evidence="17 18">
    <name type="scientific">Methanomethylophilus alvi</name>
    <dbReference type="NCBI Taxonomy" id="1291540"/>
    <lineage>
        <taxon>Archaea</taxon>
        <taxon>Methanobacteriati</taxon>
        <taxon>Thermoplasmatota</taxon>
        <taxon>Thermoplasmata</taxon>
        <taxon>Methanomassiliicoccales</taxon>
        <taxon>Methanomethylophilaceae</taxon>
        <taxon>Methanomethylophilus</taxon>
    </lineage>
</organism>
<dbReference type="Pfam" id="PF00867">
    <property type="entry name" value="XPG_I"/>
    <property type="match status" value="1"/>
</dbReference>
<evidence type="ECO:0000259" key="14">
    <source>
        <dbReference type="SMART" id="SM00475"/>
    </source>
</evidence>
<feature type="binding site" evidence="12">
    <location>
        <position position="80"/>
    </location>
    <ligand>
        <name>Mg(2+)</name>
        <dbReference type="ChEBI" id="CHEBI:18420"/>
        <label>1</label>
    </ligand>
</feature>
<protein>
    <recommendedName>
        <fullName evidence="12">Flap endonuclease 1</fullName>
        <shortName evidence="12">FEN-1</shortName>
        <ecNumber evidence="12">3.1.-.-</ecNumber>
    </recommendedName>
    <alternativeName>
        <fullName evidence="12">Flap structure-specific endonuclease 1</fullName>
    </alternativeName>
</protein>
<evidence type="ECO:0000256" key="3">
    <source>
        <dbReference type="ARBA" id="ARBA00022723"/>
    </source>
</evidence>
<evidence type="ECO:0000256" key="2">
    <source>
        <dbReference type="ARBA" id="ARBA00022722"/>
    </source>
</evidence>
<dbReference type="PANTHER" id="PTHR11081:SF9">
    <property type="entry name" value="FLAP ENDONUCLEASE 1"/>
    <property type="match status" value="1"/>
</dbReference>
<dbReference type="SMART" id="SM00475">
    <property type="entry name" value="53EXOc"/>
    <property type="match status" value="1"/>
</dbReference>
<comment type="function">
    <text evidence="12">Structure-specific nuclease with 5'-flap endonuclease and 5'-3' exonuclease activities involved in DNA replication and repair. During DNA replication, cleaves the 5'-overhanging flap structure that is generated by displacement synthesis when DNA polymerase encounters the 5'-end of a downstream Okazaki fragment. Binds the unpaired 3'-DNA end and kinks the DNA to facilitate 5' cleavage specificity. Cleaves one nucleotide into the double-stranded DNA from the junction in flap DNA, leaving a nick for ligation. Also involved in the base excision repair (BER) pathway. Acts as a genome stabilization factor that prevents flaps from equilibrating into structurs that lead to duplications and deletions. Also possesses 5'-3' exonuclease activity on nicked or gapped double-stranded DNA.</text>
</comment>
<comment type="cofactor">
    <cofactor evidence="12">
        <name>Mg(2+)</name>
        <dbReference type="ChEBI" id="CHEBI:18420"/>
    </cofactor>
    <text evidence="12">Binds 2 magnesium ions per subunit. They probably participate in the reaction catalyzed by the enzyme. May bind an additional third magnesium ion after substrate binding.</text>
</comment>
<comment type="caution">
    <text evidence="12">Lacks conserved residue(s) required for the propagation of feature annotation.</text>
</comment>
<dbReference type="AlphaFoldDB" id="A0A3G3IFM6"/>
<feature type="binding site" evidence="12">
    <location>
        <position position="175"/>
    </location>
    <ligand>
        <name>Mg(2+)</name>
        <dbReference type="ChEBI" id="CHEBI:18420"/>
        <label>2</label>
    </ligand>
</feature>